<gene>
    <name evidence="1" type="ORF">G5B42_09535</name>
</gene>
<reference evidence="1" key="1">
    <citation type="submission" date="2020-06" db="EMBL/GenBank/DDBJ databases">
        <title>Novel chitinolytic bacterium.</title>
        <authorList>
            <person name="Ungkulpasvich U."/>
            <person name="Kosugi A."/>
            <person name="Uke A."/>
        </authorList>
    </citation>
    <scope>NUCLEOTIDE SEQUENCE</scope>
    <source>
        <strain evidence="1">UUS1-1</strain>
    </source>
</reference>
<accession>A0A8J6LT03</accession>
<keyword evidence="2" id="KW-1185">Reference proteome</keyword>
<comment type="caution">
    <text evidence="1">The sequence shown here is derived from an EMBL/GenBank/DDBJ whole genome shotgun (WGS) entry which is preliminary data.</text>
</comment>
<protein>
    <submittedName>
        <fullName evidence="1">Uncharacterized protein</fullName>
    </submittedName>
</protein>
<proteinExistence type="predicted"/>
<evidence type="ECO:0000313" key="1">
    <source>
        <dbReference type="EMBL" id="MBA2133772.1"/>
    </source>
</evidence>
<sequence length="317" mass="35951">MRTKKANGGDSVATHSPEEIKDFIIETLRVSGASYRQVDDDLLIAEVTVEIPPMFFTPARLEKQTLNLVFTPEASANYPGSELVIPGSFRLSWFIDGLKERGNYTLHSFKYERTPAETEAALGQLCPELKRLFPLPAPTVQARPYLLAHYTLSYQTDELHEELVSLGLDMTSGTITPDFLRFLNEAEAVPGVPATAVEKPGCSLEEAFPLLHRYLEKLVATKDRRWVDDARTRYEEELACLYQYYQEDRRDFADFQNRALDLYDKFRPRVLVRLVNVGLLYLPELVYTLPATGRKRKTVLRYLPLLAKVEGAGSSAP</sequence>
<dbReference type="EMBL" id="JAAKDE010000019">
    <property type="protein sequence ID" value="MBA2133772.1"/>
    <property type="molecule type" value="Genomic_DNA"/>
</dbReference>
<dbReference type="Proteomes" id="UP000657177">
    <property type="component" value="Unassembled WGS sequence"/>
</dbReference>
<dbReference type="RefSeq" id="WP_181340238.1">
    <property type="nucleotide sequence ID" value="NZ_JAAKDE010000019.1"/>
</dbReference>
<name>A0A8J6LT03_9FIRM</name>
<evidence type="ECO:0000313" key="2">
    <source>
        <dbReference type="Proteomes" id="UP000657177"/>
    </source>
</evidence>
<dbReference type="AlphaFoldDB" id="A0A8J6LT03"/>
<dbReference type="InterPro" id="IPR024562">
    <property type="entry name" value="YqhG"/>
</dbReference>
<organism evidence="1 2">
    <name type="scientific">Capillibacterium thermochitinicola</name>
    <dbReference type="NCBI Taxonomy" id="2699427"/>
    <lineage>
        <taxon>Bacteria</taxon>
        <taxon>Bacillati</taxon>
        <taxon>Bacillota</taxon>
        <taxon>Capillibacterium</taxon>
    </lineage>
</organism>
<dbReference type="Pfam" id="PF11079">
    <property type="entry name" value="YqhG"/>
    <property type="match status" value="1"/>
</dbReference>